<keyword evidence="4" id="KW-1185">Reference proteome</keyword>
<name>A0A811P8G2_9POAL</name>
<dbReference type="Pfam" id="PF00304">
    <property type="entry name" value="Gamma-thionin"/>
    <property type="match status" value="1"/>
</dbReference>
<dbReference type="EMBL" id="CAJGYO010000006">
    <property type="protein sequence ID" value="CAD6235075.1"/>
    <property type="molecule type" value="Genomic_DNA"/>
</dbReference>
<dbReference type="AlphaFoldDB" id="A0A811P8G2"/>
<dbReference type="InterPro" id="IPR036574">
    <property type="entry name" value="Scorpion_toxin-like_sf"/>
</dbReference>
<reference evidence="3" key="1">
    <citation type="submission" date="2020-10" db="EMBL/GenBank/DDBJ databases">
        <authorList>
            <person name="Han B."/>
            <person name="Lu T."/>
            <person name="Zhao Q."/>
            <person name="Huang X."/>
            <person name="Zhao Y."/>
        </authorList>
    </citation>
    <scope>NUCLEOTIDE SEQUENCE</scope>
</reference>
<dbReference type="InterPro" id="IPR003614">
    <property type="entry name" value="Knottins"/>
</dbReference>
<evidence type="ECO:0000256" key="1">
    <source>
        <dbReference type="SAM" id="SignalP"/>
    </source>
</evidence>
<gene>
    <name evidence="3" type="ORF">NCGR_LOCUS23428</name>
</gene>
<evidence type="ECO:0000313" key="4">
    <source>
        <dbReference type="Proteomes" id="UP000604825"/>
    </source>
</evidence>
<feature type="signal peptide" evidence="1">
    <location>
        <begin position="1"/>
        <end position="26"/>
    </location>
</feature>
<sequence length="106" mass="11185">MASNKKVVVLGVFALALLLVAHCAEAHVCTIRNRYYHGPCMSNKNCADSCIHNDMGSGGYCSSAWKRGPFGRICKCTFECGGETTPAPALAGDEPPLYTAGAEVSN</sequence>
<keyword evidence="1" id="KW-0732">Signal</keyword>
<dbReference type="OrthoDB" id="696185at2759"/>
<evidence type="ECO:0000313" key="3">
    <source>
        <dbReference type="EMBL" id="CAD6235075.1"/>
    </source>
</evidence>
<dbReference type="SMART" id="SM00505">
    <property type="entry name" value="Knot1"/>
    <property type="match status" value="1"/>
</dbReference>
<dbReference type="GO" id="GO:0006952">
    <property type="term" value="P:defense response"/>
    <property type="evidence" value="ECO:0007669"/>
    <property type="project" value="InterPro"/>
</dbReference>
<accession>A0A811P8G2</accession>
<proteinExistence type="predicted"/>
<comment type="caution">
    <text evidence="3">The sequence shown here is derived from an EMBL/GenBank/DDBJ whole genome shotgun (WGS) entry which is preliminary data.</text>
</comment>
<organism evidence="3 4">
    <name type="scientific">Miscanthus lutarioriparius</name>
    <dbReference type="NCBI Taxonomy" id="422564"/>
    <lineage>
        <taxon>Eukaryota</taxon>
        <taxon>Viridiplantae</taxon>
        <taxon>Streptophyta</taxon>
        <taxon>Embryophyta</taxon>
        <taxon>Tracheophyta</taxon>
        <taxon>Spermatophyta</taxon>
        <taxon>Magnoliopsida</taxon>
        <taxon>Liliopsida</taxon>
        <taxon>Poales</taxon>
        <taxon>Poaceae</taxon>
        <taxon>PACMAD clade</taxon>
        <taxon>Panicoideae</taxon>
        <taxon>Andropogonodae</taxon>
        <taxon>Andropogoneae</taxon>
        <taxon>Saccharinae</taxon>
        <taxon>Miscanthus</taxon>
    </lineage>
</organism>
<dbReference type="Proteomes" id="UP000604825">
    <property type="component" value="Unassembled WGS sequence"/>
</dbReference>
<protein>
    <recommendedName>
        <fullName evidence="2">Knottins-like domain-containing protein</fullName>
    </recommendedName>
</protein>
<evidence type="ECO:0000259" key="2">
    <source>
        <dbReference type="SMART" id="SM00505"/>
    </source>
</evidence>
<dbReference type="Gene3D" id="3.30.30.10">
    <property type="entry name" value="Knottin, scorpion toxin-like"/>
    <property type="match status" value="1"/>
</dbReference>
<dbReference type="SUPFAM" id="SSF57095">
    <property type="entry name" value="Scorpion toxin-like"/>
    <property type="match status" value="1"/>
</dbReference>
<feature type="chain" id="PRO_5032755814" description="Knottins-like domain-containing protein" evidence="1">
    <location>
        <begin position="27"/>
        <end position="106"/>
    </location>
</feature>
<feature type="domain" description="Knottins-like" evidence="2">
    <location>
        <begin position="31"/>
        <end position="80"/>
    </location>
</feature>